<dbReference type="Proteomes" id="UP001642482">
    <property type="component" value="Unassembled WGS sequence"/>
</dbReference>
<sequence>MADTEEPKKHLEPMEVEDRKAAIVGDTAFHIQQVTKYTSNDDEALKAFAKLGGGEPIDVTQELDAATNTRLLRTIDRHLMPILCLVFGLNYLDKTSLSYASIMGLKVDLHLSGSEYNWLGSIFYLGFLVWEYPTNRLMQMLPLARYSAICVTLWGTVLCLLAVVKSWSAAMAIRFFMGLLEAASMPGFALISSQWYTHHEHNTRTGIYISSNGGGQIIGGLVAYGIALHVPDDDAAPLAPWKILFIATGGFTVIVGLAFFYVIPDSQLNCRWLSKRDRLLAIMRVRENEQGIGNAHFKRYQLVEALFDPLTWALFLYGLLSDIPNGGITNYFSQLIVNFGYTSRQSLLYGIPGGGVVIVSCLANGFLGDYFQQRTLVACVSMLVAVLGMVLIIVLPISNNVGRLVGYYMTQTLPSVGATVLSLISSNIAGYTKKTTVAAIYMVGYAAGNIIGPQTFRAQDAPRYVSAEITILVCFALCIVDLLFINWWCRRENRRKAAIRAQAGFVPVENHTWRDLTDRENVDFIYCI</sequence>
<evidence type="ECO:0000259" key="7">
    <source>
        <dbReference type="PROSITE" id="PS50850"/>
    </source>
</evidence>
<reference evidence="8 9" key="1">
    <citation type="submission" date="2024-01" db="EMBL/GenBank/DDBJ databases">
        <authorList>
            <person name="Allen C."/>
            <person name="Tagirdzhanova G."/>
        </authorList>
    </citation>
    <scope>NUCLEOTIDE SEQUENCE [LARGE SCALE GENOMIC DNA]</scope>
</reference>
<feature type="transmembrane region" description="Helical" evidence="6">
    <location>
        <begin position="144"/>
        <end position="163"/>
    </location>
</feature>
<proteinExistence type="predicted"/>
<feature type="transmembrane region" description="Helical" evidence="6">
    <location>
        <begin position="464"/>
        <end position="489"/>
    </location>
</feature>
<dbReference type="SUPFAM" id="SSF103473">
    <property type="entry name" value="MFS general substrate transporter"/>
    <property type="match status" value="1"/>
</dbReference>
<evidence type="ECO:0000313" key="8">
    <source>
        <dbReference type="EMBL" id="CAK7235824.1"/>
    </source>
</evidence>
<organism evidence="8 9">
    <name type="scientific">Sporothrix eucalyptigena</name>
    <dbReference type="NCBI Taxonomy" id="1812306"/>
    <lineage>
        <taxon>Eukaryota</taxon>
        <taxon>Fungi</taxon>
        <taxon>Dikarya</taxon>
        <taxon>Ascomycota</taxon>
        <taxon>Pezizomycotina</taxon>
        <taxon>Sordariomycetes</taxon>
        <taxon>Sordariomycetidae</taxon>
        <taxon>Ophiostomatales</taxon>
        <taxon>Ophiostomataceae</taxon>
        <taxon>Sporothrix</taxon>
    </lineage>
</organism>
<feature type="transmembrane region" description="Helical" evidence="6">
    <location>
        <begin position="207"/>
        <end position="231"/>
    </location>
</feature>
<feature type="transmembrane region" description="Helical" evidence="6">
    <location>
        <begin position="243"/>
        <end position="263"/>
    </location>
</feature>
<feature type="transmembrane region" description="Helical" evidence="6">
    <location>
        <begin position="404"/>
        <end position="424"/>
    </location>
</feature>
<gene>
    <name evidence="8" type="primary">DAL5_2</name>
    <name evidence="8" type="ORF">SEUCBS140593_009411</name>
</gene>
<feature type="domain" description="Major facilitator superfamily (MFS) profile" evidence="7">
    <location>
        <begin position="79"/>
        <end position="493"/>
    </location>
</feature>
<accession>A0ABP0CUL1</accession>
<dbReference type="EMBL" id="CAWUHD010000153">
    <property type="protein sequence ID" value="CAK7235824.1"/>
    <property type="molecule type" value="Genomic_DNA"/>
</dbReference>
<dbReference type="PANTHER" id="PTHR43791:SF1">
    <property type="entry name" value="ALLANTOATE PERMEASE"/>
    <property type="match status" value="1"/>
</dbReference>
<name>A0ABP0CUL1_9PEZI</name>
<dbReference type="InterPro" id="IPR036259">
    <property type="entry name" value="MFS_trans_sf"/>
</dbReference>
<feature type="transmembrane region" description="Helical" evidence="6">
    <location>
        <begin position="436"/>
        <end position="452"/>
    </location>
</feature>
<evidence type="ECO:0000256" key="5">
    <source>
        <dbReference type="ARBA" id="ARBA00023136"/>
    </source>
</evidence>
<dbReference type="Gene3D" id="1.20.1250.20">
    <property type="entry name" value="MFS general substrate transporter like domains"/>
    <property type="match status" value="2"/>
</dbReference>
<comment type="caution">
    <text evidence="8">The sequence shown here is derived from an EMBL/GenBank/DDBJ whole genome shotgun (WGS) entry which is preliminary data.</text>
</comment>
<dbReference type="PANTHER" id="PTHR43791">
    <property type="entry name" value="PERMEASE-RELATED"/>
    <property type="match status" value="1"/>
</dbReference>
<protein>
    <submittedName>
        <fullName evidence="8">Allantoate permease</fullName>
    </submittedName>
</protein>
<dbReference type="Pfam" id="PF07690">
    <property type="entry name" value="MFS_1"/>
    <property type="match status" value="1"/>
</dbReference>
<keyword evidence="3 6" id="KW-0812">Transmembrane</keyword>
<dbReference type="PROSITE" id="PS50850">
    <property type="entry name" value="MFS"/>
    <property type="match status" value="1"/>
</dbReference>
<evidence type="ECO:0000256" key="2">
    <source>
        <dbReference type="ARBA" id="ARBA00022448"/>
    </source>
</evidence>
<keyword evidence="5 6" id="KW-0472">Membrane</keyword>
<evidence type="ECO:0000313" key="9">
    <source>
        <dbReference type="Proteomes" id="UP001642482"/>
    </source>
</evidence>
<feature type="transmembrane region" description="Helical" evidence="6">
    <location>
        <begin position="175"/>
        <end position="195"/>
    </location>
</feature>
<comment type="subcellular location">
    <subcellularLocation>
        <location evidence="1">Membrane</location>
        <topology evidence="1">Multi-pass membrane protein</topology>
    </subcellularLocation>
</comment>
<evidence type="ECO:0000256" key="4">
    <source>
        <dbReference type="ARBA" id="ARBA00022989"/>
    </source>
</evidence>
<dbReference type="InterPro" id="IPR020846">
    <property type="entry name" value="MFS_dom"/>
</dbReference>
<feature type="transmembrane region" description="Helical" evidence="6">
    <location>
        <begin position="347"/>
        <end position="367"/>
    </location>
</feature>
<keyword evidence="9" id="KW-1185">Reference proteome</keyword>
<evidence type="ECO:0000256" key="6">
    <source>
        <dbReference type="SAM" id="Phobius"/>
    </source>
</evidence>
<evidence type="ECO:0000256" key="3">
    <source>
        <dbReference type="ARBA" id="ARBA00022692"/>
    </source>
</evidence>
<keyword evidence="4 6" id="KW-1133">Transmembrane helix</keyword>
<feature type="transmembrane region" description="Helical" evidence="6">
    <location>
        <begin position="376"/>
        <end position="398"/>
    </location>
</feature>
<dbReference type="InterPro" id="IPR011701">
    <property type="entry name" value="MFS"/>
</dbReference>
<keyword evidence="2" id="KW-0813">Transport</keyword>
<evidence type="ECO:0000256" key="1">
    <source>
        <dbReference type="ARBA" id="ARBA00004141"/>
    </source>
</evidence>